<dbReference type="Pfam" id="PF02558">
    <property type="entry name" value="ApbA"/>
    <property type="match status" value="1"/>
</dbReference>
<dbReference type="CDD" id="cd18578">
    <property type="entry name" value="ABC_6TM_Pgp_ABCB1_D2_like"/>
    <property type="match status" value="1"/>
</dbReference>
<feature type="transmembrane region" description="Helical" evidence="9">
    <location>
        <begin position="519"/>
        <end position="542"/>
    </location>
</feature>
<dbReference type="GO" id="GO:0015421">
    <property type="term" value="F:ABC-type oligopeptide transporter activity"/>
    <property type="evidence" value="ECO:0007669"/>
    <property type="project" value="TreeGrafter"/>
</dbReference>
<dbReference type="InterPro" id="IPR008927">
    <property type="entry name" value="6-PGluconate_DH-like_C_sf"/>
</dbReference>
<dbReference type="Pfam" id="PF08546">
    <property type="entry name" value="ApbA_C"/>
    <property type="match status" value="1"/>
</dbReference>
<dbReference type="GO" id="GO:0090374">
    <property type="term" value="P:oligopeptide export from mitochondrion"/>
    <property type="evidence" value="ECO:0007669"/>
    <property type="project" value="TreeGrafter"/>
</dbReference>
<dbReference type="GO" id="GO:0005524">
    <property type="term" value="F:ATP binding"/>
    <property type="evidence" value="ECO:0007669"/>
    <property type="project" value="UniProtKB-KW"/>
</dbReference>
<dbReference type="PROSITE" id="PS50929">
    <property type="entry name" value="ABC_TM1F"/>
    <property type="match status" value="1"/>
</dbReference>
<dbReference type="VEuPathDB" id="FungiDB:FOZG_11977"/>
<dbReference type="FunFam" id="3.40.50.300:FF:000913">
    <property type="entry name" value="ABC multidrug transporter SitT"/>
    <property type="match status" value="1"/>
</dbReference>
<dbReference type="InterPro" id="IPR013752">
    <property type="entry name" value="KPA_reductase"/>
</dbReference>
<sequence>MASQVHSSWLPALLADARLSPKLFAWSPANIRPTTTSKLRETISNGHHHEDRIHAASNDSDKRIFIVGPGNIGRLFASHLVRRPNPLPITLVVPRKELLSQWVESEGIGLVDPDHGKVLTSKRFNIEWWTETRPQYGPVREVADGEKLRNVFIATKAAAALTEADRLRRYLGRSTSVVFAQNGICKLWPPHGPLYVASRYGTENAPTFSACVVNHGVSSAGPFMSIQSVSGDASIGPVFSASDKRPSDDFFNKYIASTPFLETKQVSSGELWLMQLEKLVKNAAVNPLTALLRCKSGELFTSPDSQDPLTRVLDKLLWEISAVIQGLINHDASLDIVSSYAEQTHQDETGCEDFHQSVAKIRMKLTERFSQPVLKSKLYAFGRKITEHRSSMLQDAEAGKQTEIRDFNGWVVDMADFLGTGLDVPIKEELPSPVREKSHADSAMQDKEEQKSEKQRNLFSSFGRFFYETKSIWWIMALTLFFSACAGAAIPFQAWLFAKVIVVFGYLPDSGKVRDESEFWSLMWTVLAISSGISYCATFLLSTRTASTIRAKYQKQYFLSILYQQISFFDDDDHSQGTMTARSSGDPQQLEELLGSNMASVYVALWTLTGTIAIAFAFAWKLALVGLCVAIPILLGSGYWRLRYEIRFEEMNNAVFADSSNFASEAIGAFRTVSSLTLEGVICDRFRNLSSSQVMDTYKKSRWVSLLFAFSDSATIGCQALVLYYGGRLLLKGEYNLESFFVCFISILNAGETTGRALSFGPNIAQVSAAANRILSLRSSQVKDDPCVSGELFKSDGDGMKIELDNIHFKYPTRDVPVFKGLSLTVEKGQFAALVGASGCGKSSIISLLERFYNLDHGRILCNGQDIAANNVYAYRSHLSLVAQESSLFQGSLRENILLGVDESTVTDERLHQVCREASIHDFIASLPEGYNTRIGSRGVTLSGGQRQRVAIARALMRSPDILLLDEATSSLDSESEKLVQAAFERAGKGRTMLAVAHRLATVQNADVIFVLGDGKLLEKGNHHDLLAKRGVYWQM</sequence>
<keyword evidence="4" id="KW-0547">Nucleotide-binding</keyword>
<dbReference type="EMBL" id="MRCX01001076">
    <property type="protein sequence ID" value="RKK53912.1"/>
    <property type="molecule type" value="Genomic_DNA"/>
</dbReference>
<dbReference type="CDD" id="cd03249">
    <property type="entry name" value="ABC_MTABC3_MDL1_MDL2"/>
    <property type="match status" value="1"/>
</dbReference>
<organism evidence="12 13">
    <name type="scientific">Fusarium oxysporum</name>
    <name type="common">Fusarium vascular wilt</name>
    <dbReference type="NCBI Taxonomy" id="5507"/>
    <lineage>
        <taxon>Eukaryota</taxon>
        <taxon>Fungi</taxon>
        <taxon>Dikarya</taxon>
        <taxon>Ascomycota</taxon>
        <taxon>Pezizomycotina</taxon>
        <taxon>Sordariomycetes</taxon>
        <taxon>Hypocreomycetidae</taxon>
        <taxon>Hypocreales</taxon>
        <taxon>Nectriaceae</taxon>
        <taxon>Fusarium</taxon>
        <taxon>Fusarium oxysporum species complex</taxon>
    </lineage>
</organism>
<gene>
    <name evidence="12" type="ORF">BFJ69_g17800</name>
</gene>
<keyword evidence="6 9" id="KW-1133">Transmembrane helix</keyword>
<dbReference type="InterPro" id="IPR003593">
    <property type="entry name" value="AAA+_ATPase"/>
</dbReference>
<dbReference type="InterPro" id="IPR036640">
    <property type="entry name" value="ABC1_TM_sf"/>
</dbReference>
<comment type="subcellular location">
    <subcellularLocation>
        <location evidence="1">Membrane</location>
        <topology evidence="1">Multi-pass membrane protein</topology>
    </subcellularLocation>
</comment>
<evidence type="ECO:0000256" key="7">
    <source>
        <dbReference type="ARBA" id="ARBA00023136"/>
    </source>
</evidence>
<dbReference type="SMART" id="SM00382">
    <property type="entry name" value="AAA"/>
    <property type="match status" value="1"/>
</dbReference>
<accession>A0A420M779</accession>
<dbReference type="GO" id="GO:0005743">
    <property type="term" value="C:mitochondrial inner membrane"/>
    <property type="evidence" value="ECO:0007669"/>
    <property type="project" value="TreeGrafter"/>
</dbReference>
<dbReference type="InterPro" id="IPR013332">
    <property type="entry name" value="KPR_N"/>
</dbReference>
<dbReference type="Gene3D" id="3.40.50.300">
    <property type="entry name" value="P-loop containing nucleotide triphosphate hydrolases"/>
    <property type="match status" value="2"/>
</dbReference>
<evidence type="ECO:0000313" key="12">
    <source>
        <dbReference type="EMBL" id="RKK53912.1"/>
    </source>
</evidence>
<evidence type="ECO:0000256" key="5">
    <source>
        <dbReference type="ARBA" id="ARBA00022840"/>
    </source>
</evidence>
<dbReference type="Gene3D" id="1.10.1040.10">
    <property type="entry name" value="N-(1-d-carboxylethyl)-l-norvaline Dehydrogenase, domain 2"/>
    <property type="match status" value="1"/>
</dbReference>
<feature type="domain" description="ABC transporter" evidence="10">
    <location>
        <begin position="802"/>
        <end position="1036"/>
    </location>
</feature>
<feature type="transmembrane region" description="Helical" evidence="9">
    <location>
        <begin position="599"/>
        <end position="618"/>
    </location>
</feature>
<feature type="transmembrane region" description="Helical" evidence="9">
    <location>
        <begin position="624"/>
        <end position="642"/>
    </location>
</feature>
<keyword evidence="3 9" id="KW-0812">Transmembrane</keyword>
<dbReference type="VEuPathDB" id="FungiDB:FOC4_g10007673"/>
<comment type="caution">
    <text evidence="12">The sequence shown here is derived from an EMBL/GenBank/DDBJ whole genome shotgun (WGS) entry which is preliminary data.</text>
</comment>
<dbReference type="InterPro" id="IPR013328">
    <property type="entry name" value="6PGD_dom2"/>
</dbReference>
<dbReference type="VEuPathDB" id="FungiDB:FOC1_g10003335"/>
<dbReference type="PROSITE" id="PS50893">
    <property type="entry name" value="ABC_TRANSPORTER_2"/>
    <property type="match status" value="1"/>
</dbReference>
<dbReference type="InterPro" id="IPR039421">
    <property type="entry name" value="Type_1_exporter"/>
</dbReference>
<feature type="transmembrane region" description="Helical" evidence="9">
    <location>
        <begin position="703"/>
        <end position="726"/>
    </location>
</feature>
<evidence type="ECO:0000256" key="1">
    <source>
        <dbReference type="ARBA" id="ARBA00004141"/>
    </source>
</evidence>
<feature type="region of interest" description="Disordered" evidence="8">
    <location>
        <begin position="433"/>
        <end position="452"/>
    </location>
</feature>
<dbReference type="AlphaFoldDB" id="A0A420M779"/>
<dbReference type="Gene3D" id="3.40.50.720">
    <property type="entry name" value="NAD(P)-binding Rossmann-like Domain"/>
    <property type="match status" value="1"/>
</dbReference>
<dbReference type="PANTHER" id="PTHR43394">
    <property type="entry name" value="ATP-DEPENDENT PERMEASE MDL1, MITOCHONDRIAL"/>
    <property type="match status" value="1"/>
</dbReference>
<dbReference type="VEuPathDB" id="FungiDB:FOIG_15792"/>
<dbReference type="Proteomes" id="UP000285084">
    <property type="component" value="Unassembled WGS sequence"/>
</dbReference>
<evidence type="ECO:0000256" key="2">
    <source>
        <dbReference type="ARBA" id="ARBA00007577"/>
    </source>
</evidence>
<feature type="domain" description="ABC transmembrane type-1" evidence="11">
    <location>
        <begin position="477"/>
        <end position="766"/>
    </location>
</feature>
<evidence type="ECO:0000256" key="4">
    <source>
        <dbReference type="ARBA" id="ARBA00022741"/>
    </source>
</evidence>
<dbReference type="VEuPathDB" id="FungiDB:HZS61_016869"/>
<dbReference type="Pfam" id="PF00664">
    <property type="entry name" value="ABC_membrane"/>
    <property type="match status" value="1"/>
</dbReference>
<keyword evidence="5" id="KW-0067">ATP-binding</keyword>
<dbReference type="VEuPathDB" id="FungiDB:FOMG_14064"/>
<dbReference type="InterPro" id="IPR003439">
    <property type="entry name" value="ABC_transporter-like_ATP-bd"/>
</dbReference>
<dbReference type="SUPFAM" id="SSF52540">
    <property type="entry name" value="P-loop containing nucleoside triphosphate hydrolases"/>
    <property type="match status" value="1"/>
</dbReference>
<name>A0A420M779_FUSOX</name>
<dbReference type="SUPFAM" id="SSF48179">
    <property type="entry name" value="6-phosphogluconate dehydrogenase C-terminal domain-like"/>
    <property type="match status" value="1"/>
</dbReference>
<feature type="transmembrane region" description="Helical" evidence="9">
    <location>
        <begin position="474"/>
        <end position="507"/>
    </location>
</feature>
<evidence type="ECO:0000256" key="6">
    <source>
        <dbReference type="ARBA" id="ARBA00022989"/>
    </source>
</evidence>
<dbReference type="InterPro" id="IPR017871">
    <property type="entry name" value="ABC_transporter-like_CS"/>
</dbReference>
<protein>
    <submittedName>
        <fullName evidence="12">Leptomycin B resistance protein pmd1</fullName>
    </submittedName>
</protein>
<dbReference type="PANTHER" id="PTHR43394:SF1">
    <property type="entry name" value="ATP-BINDING CASSETTE SUB-FAMILY B MEMBER 10, MITOCHONDRIAL"/>
    <property type="match status" value="1"/>
</dbReference>
<evidence type="ECO:0000256" key="3">
    <source>
        <dbReference type="ARBA" id="ARBA00022692"/>
    </source>
</evidence>
<keyword evidence="7 9" id="KW-0472">Membrane</keyword>
<evidence type="ECO:0000313" key="13">
    <source>
        <dbReference type="Proteomes" id="UP000285084"/>
    </source>
</evidence>
<dbReference type="PROSITE" id="PS00211">
    <property type="entry name" value="ABC_TRANSPORTER_1"/>
    <property type="match status" value="1"/>
</dbReference>
<dbReference type="SUPFAM" id="SSF90123">
    <property type="entry name" value="ABC transporter transmembrane region"/>
    <property type="match status" value="1"/>
</dbReference>
<evidence type="ECO:0000256" key="8">
    <source>
        <dbReference type="SAM" id="MobiDB-lite"/>
    </source>
</evidence>
<dbReference type="VEuPathDB" id="FungiDB:FOXG_11846"/>
<dbReference type="Gene3D" id="1.20.1560.10">
    <property type="entry name" value="ABC transporter type 1, transmembrane domain"/>
    <property type="match status" value="1"/>
</dbReference>
<dbReference type="InterPro" id="IPR011527">
    <property type="entry name" value="ABC1_TM_dom"/>
</dbReference>
<dbReference type="Pfam" id="PF00005">
    <property type="entry name" value="ABC_tran"/>
    <property type="match status" value="1"/>
</dbReference>
<proteinExistence type="inferred from homology"/>
<reference evidence="12 13" key="1">
    <citation type="journal article" date="2018" name="Sci. Rep.">
        <title>Characterisation of pathogen-specific regions and novel effector candidates in Fusarium oxysporum f. sp. cepae.</title>
        <authorList>
            <person name="Armitage A.D."/>
            <person name="Taylor A."/>
            <person name="Sobczyk M.K."/>
            <person name="Baxter L."/>
            <person name="Greenfield B.P."/>
            <person name="Bates H.J."/>
            <person name="Wilson F."/>
            <person name="Jackson A.C."/>
            <person name="Ott S."/>
            <person name="Harrison R.J."/>
            <person name="Clarkson J.P."/>
        </authorList>
    </citation>
    <scope>NUCLEOTIDE SEQUENCE [LARGE SCALE GENOMIC DNA]</scope>
    <source>
        <strain evidence="12 13">Fo_A13</strain>
    </source>
</reference>
<feature type="non-terminal residue" evidence="12">
    <location>
        <position position="1036"/>
    </location>
</feature>
<evidence type="ECO:0000256" key="9">
    <source>
        <dbReference type="SAM" id="Phobius"/>
    </source>
</evidence>
<evidence type="ECO:0000259" key="11">
    <source>
        <dbReference type="PROSITE" id="PS50929"/>
    </source>
</evidence>
<comment type="similarity">
    <text evidence="2">Belongs to the ABC transporter superfamily. ABCB family. Multidrug resistance exporter (TC 3.A.1.201) subfamily.</text>
</comment>
<evidence type="ECO:0000259" key="10">
    <source>
        <dbReference type="PROSITE" id="PS50893"/>
    </source>
</evidence>
<dbReference type="GO" id="GO:0016887">
    <property type="term" value="F:ATP hydrolysis activity"/>
    <property type="evidence" value="ECO:0007669"/>
    <property type="project" value="InterPro"/>
</dbReference>
<dbReference type="InterPro" id="IPR027417">
    <property type="entry name" value="P-loop_NTPase"/>
</dbReference>